<keyword evidence="1" id="KW-0472">Membrane</keyword>
<sequence>MNKDATSKSNLSVLFLVSIVLMLINPLALLLV</sequence>
<evidence type="ECO:0000313" key="2">
    <source>
        <dbReference type="EMBL" id="DAE30912.1"/>
    </source>
</evidence>
<evidence type="ECO:0000256" key="1">
    <source>
        <dbReference type="SAM" id="Phobius"/>
    </source>
</evidence>
<keyword evidence="1" id="KW-0812">Transmembrane</keyword>
<name>A0A8S5RHP7_9VIRU</name>
<accession>A0A8S5RHP7</accession>
<protein>
    <submittedName>
        <fullName evidence="2">Uncharacterized protein</fullName>
    </submittedName>
</protein>
<dbReference type="EMBL" id="BK059105">
    <property type="protein sequence ID" value="DAE30912.1"/>
    <property type="molecule type" value="Genomic_DNA"/>
</dbReference>
<proteinExistence type="predicted"/>
<keyword evidence="1" id="KW-1133">Transmembrane helix</keyword>
<organism evidence="2">
    <name type="scientific">virus sp. ctML55</name>
    <dbReference type="NCBI Taxonomy" id="2827627"/>
    <lineage>
        <taxon>Viruses</taxon>
    </lineage>
</organism>
<reference evidence="2" key="1">
    <citation type="journal article" date="2021" name="Proc. Natl. Acad. Sci. U.S.A.">
        <title>A Catalog of Tens of Thousands of Viruses from Human Metagenomes Reveals Hidden Associations with Chronic Diseases.</title>
        <authorList>
            <person name="Tisza M.J."/>
            <person name="Buck C.B."/>
        </authorList>
    </citation>
    <scope>NUCLEOTIDE SEQUENCE</scope>
    <source>
        <strain evidence="2">CtML55</strain>
    </source>
</reference>
<feature type="transmembrane region" description="Helical" evidence="1">
    <location>
        <begin position="12"/>
        <end position="31"/>
    </location>
</feature>